<keyword evidence="3" id="KW-0677">Repeat</keyword>
<dbReference type="SUPFAM" id="SSF57667">
    <property type="entry name" value="beta-beta-alpha zinc fingers"/>
    <property type="match status" value="1"/>
</dbReference>
<dbReference type="GO" id="GO:0005634">
    <property type="term" value="C:nucleus"/>
    <property type="evidence" value="ECO:0007669"/>
    <property type="project" value="UniProtKB-SubCell"/>
</dbReference>
<evidence type="ECO:0000256" key="8">
    <source>
        <dbReference type="SAM" id="MobiDB-lite"/>
    </source>
</evidence>
<evidence type="ECO:0000256" key="2">
    <source>
        <dbReference type="ARBA" id="ARBA00022723"/>
    </source>
</evidence>
<keyword evidence="5" id="KW-0862">Zinc</keyword>
<evidence type="ECO:0000256" key="5">
    <source>
        <dbReference type="ARBA" id="ARBA00022833"/>
    </source>
</evidence>
<dbReference type="EMBL" id="BBXM02000009">
    <property type="protein sequence ID" value="GIC94104.1"/>
    <property type="molecule type" value="Genomic_DNA"/>
</dbReference>
<dbReference type="SMART" id="SM00355">
    <property type="entry name" value="ZnF_C2H2"/>
    <property type="match status" value="2"/>
</dbReference>
<dbReference type="InterPro" id="IPR013087">
    <property type="entry name" value="Znf_C2H2_type"/>
</dbReference>
<dbReference type="Pfam" id="PF00096">
    <property type="entry name" value="zf-C2H2"/>
    <property type="match status" value="1"/>
</dbReference>
<dbReference type="PANTHER" id="PTHR40626">
    <property type="entry name" value="MIP31509P"/>
    <property type="match status" value="1"/>
</dbReference>
<feature type="region of interest" description="Disordered" evidence="8">
    <location>
        <begin position="48"/>
        <end position="82"/>
    </location>
</feature>
<evidence type="ECO:0000256" key="9">
    <source>
        <dbReference type="SAM" id="Phobius"/>
    </source>
</evidence>
<dbReference type="GeneID" id="66998076"/>
<evidence type="ECO:0000256" key="1">
    <source>
        <dbReference type="ARBA" id="ARBA00004123"/>
    </source>
</evidence>
<keyword evidence="4 7" id="KW-0863">Zinc-finger</keyword>
<keyword evidence="9" id="KW-0472">Membrane</keyword>
<feature type="region of interest" description="Disordered" evidence="8">
    <location>
        <begin position="209"/>
        <end position="238"/>
    </location>
</feature>
<dbReference type="InterPro" id="IPR007219">
    <property type="entry name" value="XnlR_reg_dom"/>
</dbReference>
<keyword evidence="9" id="KW-0812">Transmembrane</keyword>
<evidence type="ECO:0000256" key="4">
    <source>
        <dbReference type="ARBA" id="ARBA00022771"/>
    </source>
</evidence>
<dbReference type="GO" id="GO:0006351">
    <property type="term" value="P:DNA-templated transcription"/>
    <property type="evidence" value="ECO:0007669"/>
    <property type="project" value="InterPro"/>
</dbReference>
<organism evidence="11 12">
    <name type="scientific">Aspergillus udagawae</name>
    <dbReference type="NCBI Taxonomy" id="91492"/>
    <lineage>
        <taxon>Eukaryota</taxon>
        <taxon>Fungi</taxon>
        <taxon>Dikarya</taxon>
        <taxon>Ascomycota</taxon>
        <taxon>Pezizomycotina</taxon>
        <taxon>Eurotiomycetes</taxon>
        <taxon>Eurotiomycetidae</taxon>
        <taxon>Eurotiales</taxon>
        <taxon>Aspergillaceae</taxon>
        <taxon>Aspergillus</taxon>
        <taxon>Aspergillus subgen. Fumigati</taxon>
    </lineage>
</organism>
<protein>
    <recommendedName>
        <fullName evidence="10">C2H2-type domain-containing protein</fullName>
    </recommendedName>
</protein>
<accession>A0A8E0QZB7</accession>
<feature type="domain" description="C2H2-type" evidence="10">
    <location>
        <begin position="4"/>
        <end position="31"/>
    </location>
</feature>
<feature type="compositionally biased region" description="Polar residues" evidence="8">
    <location>
        <begin position="56"/>
        <end position="82"/>
    </location>
</feature>
<dbReference type="PROSITE" id="PS00028">
    <property type="entry name" value="ZINC_FINGER_C2H2_1"/>
    <property type="match status" value="2"/>
</dbReference>
<dbReference type="Pfam" id="PF04082">
    <property type="entry name" value="Fungal_trans"/>
    <property type="match status" value="1"/>
</dbReference>
<dbReference type="CDD" id="cd12148">
    <property type="entry name" value="fungal_TF_MHR"/>
    <property type="match status" value="1"/>
</dbReference>
<feature type="transmembrane region" description="Helical" evidence="9">
    <location>
        <begin position="377"/>
        <end position="398"/>
    </location>
</feature>
<evidence type="ECO:0000256" key="6">
    <source>
        <dbReference type="ARBA" id="ARBA00023242"/>
    </source>
</evidence>
<reference evidence="11" key="1">
    <citation type="journal article" date="2015" name="Genome Announc.">
        <title>Draft Genome Sequence of the Pathogenic Filamentous Fungus Aspergillus udagawae Strain IFM 46973T.</title>
        <authorList>
            <person name="Kusuya Y."/>
            <person name="Takahashi-Nakaguchi A."/>
            <person name="Takahashi H."/>
            <person name="Yaguchi T."/>
        </authorList>
    </citation>
    <scope>NUCLEOTIDE SEQUENCE</scope>
    <source>
        <strain evidence="11">IFM 46973</strain>
    </source>
</reference>
<feature type="compositionally biased region" description="Low complexity" evidence="8">
    <location>
        <begin position="229"/>
        <end position="238"/>
    </location>
</feature>
<reference evidence="11" key="2">
    <citation type="submission" date="2021-01" db="EMBL/GenBank/DDBJ databases">
        <title>Pan-genome distribution and transcriptional activeness of fungal secondary metabolism genes in Aspergillus section Fumigati.</title>
        <authorList>
            <person name="Takahashi H."/>
            <person name="Umemura M."/>
            <person name="Ninomiya A."/>
            <person name="Kusuya Y."/>
            <person name="Urayama S."/>
            <person name="Shimizu M."/>
            <person name="Watanabe A."/>
            <person name="Kamei K."/>
            <person name="Yaguchi T."/>
            <person name="Hagiwara D."/>
        </authorList>
    </citation>
    <scope>NUCLEOTIDE SEQUENCE</scope>
    <source>
        <strain evidence="11">IFM 46973</strain>
    </source>
</reference>
<proteinExistence type="predicted"/>
<dbReference type="GO" id="GO:0000785">
    <property type="term" value="C:chromatin"/>
    <property type="evidence" value="ECO:0007669"/>
    <property type="project" value="TreeGrafter"/>
</dbReference>
<comment type="subcellular location">
    <subcellularLocation>
        <location evidence="1">Nucleus</location>
    </subcellularLocation>
</comment>
<feature type="transmembrane region" description="Helical" evidence="9">
    <location>
        <begin position="717"/>
        <end position="739"/>
    </location>
</feature>
<dbReference type="Gene3D" id="3.30.160.60">
    <property type="entry name" value="Classic Zinc Finger"/>
    <property type="match status" value="2"/>
</dbReference>
<feature type="compositionally biased region" description="Polar residues" evidence="8">
    <location>
        <begin position="214"/>
        <end position="224"/>
    </location>
</feature>
<dbReference type="Proteomes" id="UP000036893">
    <property type="component" value="Unassembled WGS sequence"/>
</dbReference>
<keyword evidence="9" id="KW-1133">Transmembrane helix</keyword>
<evidence type="ECO:0000259" key="10">
    <source>
        <dbReference type="PROSITE" id="PS50157"/>
    </source>
</evidence>
<comment type="caution">
    <text evidence="11">The sequence shown here is derived from an EMBL/GenBank/DDBJ whole genome shotgun (WGS) entry which is preliminary data.</text>
</comment>
<evidence type="ECO:0000313" key="11">
    <source>
        <dbReference type="EMBL" id="GIC94104.1"/>
    </source>
</evidence>
<dbReference type="AlphaFoldDB" id="A0A8E0QZB7"/>
<dbReference type="InterPro" id="IPR051059">
    <property type="entry name" value="VerF-like"/>
</dbReference>
<feature type="domain" description="C2H2-type" evidence="10">
    <location>
        <begin position="32"/>
        <end position="59"/>
    </location>
</feature>
<keyword evidence="2" id="KW-0479">Metal-binding</keyword>
<evidence type="ECO:0000313" key="12">
    <source>
        <dbReference type="Proteomes" id="UP000036893"/>
    </source>
</evidence>
<dbReference type="PROSITE" id="PS50157">
    <property type="entry name" value="ZINC_FINGER_C2H2_2"/>
    <property type="match status" value="2"/>
</dbReference>
<name>A0A8E0QZB7_9EURO</name>
<sequence>MVLKKCNICDRRFKKTEHFKRHERSHTKEKPYECNVCHKRFSRSDVLSRHAKGHNAASSSTTTGVVKSDQHQTSSTQAYDQQHSRVNGNDQFIPSINPVGAQQTQILPFIPREISLTTPDGLPSSSLDCLADISAHQARTHPQLNPMVMGHQQAYLGWGDVTAAEPSPYRVPVFGPVPNDILQFWLEPRGDTASNPSPIDLMRDASVSLVDDQTPASPRAQQNGHPVENPSIQSPSNIPSERFARVQRYWVTPPNNTGRLMNTLWRDVATSSLDNILGVYSGQPFNSPSGLSGDLRYGLDEECRQNLLATFGQARLSMPNDASTAPRMSEAPFGSPQAFPPAEILDMALDLYFRNFQPLIPFIHIPTFSAKRTRSPVLYVMCMIGMIILGTKGTTSFVSKNFNLVLDKITGELAKCAAGSETSVGTVSTFAAAFLFLNLAAMTGEKEHIAKSQMLYINLMTIAQRHGLFAATEGQILDMSLYEAIPDVDARWKAWSKVESVKRLIIGLLLLDSSYSSFLSTSPIIVPEAIQFILPCEGAIFDAKNAMHWMQLIRIGKRILMPTLVAPSENVDLPTLDSSVDSLCMHGVLAMVQLRLCEAYHRLLSNRANYPFAPCHTYAMDGRARCLPTLQLQIADKYREALERLNPNAVVMWHNMCMTLTADIQIFELAAGRSGPLPARKALEDIAVWSQTPAARRACLHAAQIYKAMVNRKASDYTMFHSVLAVFTAALVLGLYTFMAPRPPETTAGCISVELLDDVDWQQVGREGFTSFMEPRGNHAFTASDNSTVNFIRNGGTLYLRGIPVQGGYQSARRILLDYAGLLKDSGKWSVRKFSHVLHIMSDVLMDME</sequence>
<dbReference type="PANTHER" id="PTHR40626:SF7">
    <property type="entry name" value="TRANSCRIPTION FACTOR, PUTATIVE (AFU_ORTHOLOGUE AFUA_1G04110)-RELATED"/>
    <property type="match status" value="1"/>
</dbReference>
<evidence type="ECO:0000256" key="3">
    <source>
        <dbReference type="ARBA" id="ARBA00022737"/>
    </source>
</evidence>
<dbReference type="GO" id="GO:0000978">
    <property type="term" value="F:RNA polymerase II cis-regulatory region sequence-specific DNA binding"/>
    <property type="evidence" value="ECO:0007669"/>
    <property type="project" value="InterPro"/>
</dbReference>
<dbReference type="GO" id="GO:0000981">
    <property type="term" value="F:DNA-binding transcription factor activity, RNA polymerase II-specific"/>
    <property type="evidence" value="ECO:0007669"/>
    <property type="project" value="InterPro"/>
</dbReference>
<feature type="transmembrane region" description="Helical" evidence="9">
    <location>
        <begin position="427"/>
        <end position="444"/>
    </location>
</feature>
<evidence type="ECO:0000256" key="7">
    <source>
        <dbReference type="PROSITE-ProRule" id="PRU00042"/>
    </source>
</evidence>
<keyword evidence="6" id="KW-0539">Nucleus</keyword>
<dbReference type="FunFam" id="3.30.160.60:FF:000446">
    <property type="entry name" value="Zinc finger protein"/>
    <property type="match status" value="1"/>
</dbReference>
<dbReference type="GO" id="GO:0008270">
    <property type="term" value="F:zinc ion binding"/>
    <property type="evidence" value="ECO:0007669"/>
    <property type="project" value="UniProtKB-KW"/>
</dbReference>
<gene>
    <name evidence="11" type="ORF">Aud_010599</name>
</gene>
<dbReference type="InterPro" id="IPR036236">
    <property type="entry name" value="Znf_C2H2_sf"/>
</dbReference>
<dbReference type="RefSeq" id="XP_043151370.1">
    <property type="nucleotide sequence ID" value="XM_043295435.1"/>
</dbReference>